<reference evidence="1 2" key="1">
    <citation type="submission" date="2016-10" db="EMBL/GenBank/DDBJ databases">
        <authorList>
            <person name="de Groot N.N."/>
        </authorList>
    </citation>
    <scope>NUCLEOTIDE SEQUENCE [LARGE SCALE GENOMIC DNA]</scope>
    <source>
        <strain evidence="1 2">DSM 3217</strain>
    </source>
</reference>
<dbReference type="InterPro" id="IPR007325">
    <property type="entry name" value="KFase/CYL"/>
</dbReference>
<dbReference type="EMBL" id="FMXR01000019">
    <property type="protein sequence ID" value="SDB31618.1"/>
    <property type="molecule type" value="Genomic_DNA"/>
</dbReference>
<evidence type="ECO:0000313" key="2">
    <source>
        <dbReference type="Proteomes" id="UP000199228"/>
    </source>
</evidence>
<proteinExistence type="predicted"/>
<dbReference type="Proteomes" id="UP000199228">
    <property type="component" value="Unassembled WGS sequence"/>
</dbReference>
<sequence>MRVIDLTHIIESTMPVYPGTEPPTFEPANTYEKDGFKETRLSMFTHTGTHMDPPAHLFRGRTTLDAFPPDQFIGKALVIDCTSLNEGEPITMEHLLPYGEKVEEADFLLFYLGWDERWSTEEYFGDYPCVDDSVLDYILDGNYKGIGFDVIGLDPIADVNLTRHKKLFKSKDIVNIENLCNLEKCGSELFWFSCFPLKIKDCDGSPIRAVAWFE</sequence>
<dbReference type="InterPro" id="IPR037175">
    <property type="entry name" value="KFase_sf"/>
</dbReference>
<dbReference type="GO" id="GO:0004061">
    <property type="term" value="F:arylformamidase activity"/>
    <property type="evidence" value="ECO:0007669"/>
    <property type="project" value="InterPro"/>
</dbReference>
<protein>
    <submittedName>
        <fullName evidence="1">Kynurenine formamidase</fullName>
    </submittedName>
</protein>
<dbReference type="PANTHER" id="PTHR31118">
    <property type="entry name" value="CYCLASE-LIKE PROTEIN 2"/>
    <property type="match status" value="1"/>
</dbReference>
<dbReference type="STRING" id="1732.SAMN02910417_02336"/>
<dbReference type="AlphaFoldDB" id="A0A1G6CFF9"/>
<dbReference type="Pfam" id="PF04199">
    <property type="entry name" value="Cyclase"/>
    <property type="match status" value="1"/>
</dbReference>
<accession>A0A1G6CFF9</accession>
<dbReference type="PANTHER" id="PTHR31118:SF32">
    <property type="entry name" value="KYNURENINE FORMAMIDASE"/>
    <property type="match status" value="1"/>
</dbReference>
<name>A0A1G6CFF9_EUBOX</name>
<dbReference type="GO" id="GO:0019441">
    <property type="term" value="P:L-tryptophan catabolic process to kynurenine"/>
    <property type="evidence" value="ECO:0007669"/>
    <property type="project" value="InterPro"/>
</dbReference>
<dbReference type="OrthoDB" id="9796085at2"/>
<gene>
    <name evidence="1" type="ORF">SAMN02910417_02336</name>
</gene>
<dbReference type="Gene3D" id="3.50.30.50">
    <property type="entry name" value="Putative cyclase"/>
    <property type="match status" value="1"/>
</dbReference>
<keyword evidence="2" id="KW-1185">Reference proteome</keyword>
<dbReference type="SUPFAM" id="SSF102198">
    <property type="entry name" value="Putative cyclase"/>
    <property type="match status" value="1"/>
</dbReference>
<organism evidence="1 2">
    <name type="scientific">Eubacterium oxidoreducens</name>
    <dbReference type="NCBI Taxonomy" id="1732"/>
    <lineage>
        <taxon>Bacteria</taxon>
        <taxon>Bacillati</taxon>
        <taxon>Bacillota</taxon>
        <taxon>Clostridia</taxon>
        <taxon>Eubacteriales</taxon>
        <taxon>Eubacteriaceae</taxon>
        <taxon>Eubacterium</taxon>
    </lineage>
</organism>
<dbReference type="RefSeq" id="WP_090174534.1">
    <property type="nucleotide sequence ID" value="NZ_FMXR01000019.1"/>
</dbReference>
<evidence type="ECO:0000313" key="1">
    <source>
        <dbReference type="EMBL" id="SDB31618.1"/>
    </source>
</evidence>